<evidence type="ECO:0000313" key="2">
    <source>
        <dbReference type="EMBL" id="QLH76805.1"/>
    </source>
</evidence>
<dbReference type="InterPro" id="IPR013830">
    <property type="entry name" value="SGNH_hydro"/>
</dbReference>
<proteinExistence type="predicted"/>
<dbReference type="KEGG" id="hrr:HZS55_05565"/>
<dbReference type="SUPFAM" id="SSF52266">
    <property type="entry name" value="SGNH hydrolase"/>
    <property type="match status" value="1"/>
</dbReference>
<dbReference type="Pfam" id="PF13472">
    <property type="entry name" value="Lipase_GDSL_2"/>
    <property type="match status" value="1"/>
</dbReference>
<evidence type="ECO:0000313" key="3">
    <source>
        <dbReference type="Proteomes" id="UP000509667"/>
    </source>
</evidence>
<protein>
    <submittedName>
        <fullName evidence="2">GDSL family lipase</fullName>
    </submittedName>
</protein>
<gene>
    <name evidence="2" type="ORF">HZS55_05565</name>
</gene>
<name>A0A7D5P3R8_9EURY</name>
<reference evidence="2 3" key="1">
    <citation type="submission" date="2020-07" db="EMBL/GenBank/DDBJ databases">
        <title>Halosimplex pelagicum sp. nov. and Halosimplex rubrum sp. nov., isolated from salted brown alga Laminaria, and emended description of the genus Halosimplex.</title>
        <authorList>
            <person name="Cui H."/>
        </authorList>
    </citation>
    <scope>NUCLEOTIDE SEQUENCE [LARGE SCALE GENOMIC DNA]</scope>
    <source>
        <strain evidence="2 3">R27</strain>
    </source>
</reference>
<accession>A0A7D5P3R8</accession>
<dbReference type="RefSeq" id="WP_179910739.1">
    <property type="nucleotide sequence ID" value="NZ_CP058910.1"/>
</dbReference>
<dbReference type="AlphaFoldDB" id="A0A7D5P3R8"/>
<dbReference type="OrthoDB" id="233646at2157"/>
<evidence type="ECO:0000259" key="1">
    <source>
        <dbReference type="Pfam" id="PF13472"/>
    </source>
</evidence>
<dbReference type="InterPro" id="IPR036514">
    <property type="entry name" value="SGNH_hydro_sf"/>
</dbReference>
<organism evidence="2 3">
    <name type="scientific">Halosimplex rubrum</name>
    <dbReference type="NCBI Taxonomy" id="869889"/>
    <lineage>
        <taxon>Archaea</taxon>
        <taxon>Methanobacteriati</taxon>
        <taxon>Methanobacteriota</taxon>
        <taxon>Stenosarchaea group</taxon>
        <taxon>Halobacteria</taxon>
        <taxon>Halobacteriales</taxon>
        <taxon>Haloarculaceae</taxon>
        <taxon>Halosimplex</taxon>
    </lineage>
</organism>
<sequence>MPTIDEYPSVSLHNVSELVPADWADDGDRLHRLPADVASRLNEMADGRVREPSGSELRFVPETDDAEIEVTLSAEESGQFRVFWGPFQPWKPTDIGPEPETHTLAVPERVRKLDTEVDGRFDPRVCRILFERTPAVAVHDVTGDCRPPEPGELPDTRYLAYGTSITEGAASSATHLNYVSRVARALEWDVLNFGCSGSAYADAPMGEYIAERDDWDVATLALSINMANQEFPVEEFEESARAFVETVAEAHPDEPIVCITLFPYYPDVIEDGDRERAEAYRATLREIVADTDHPDISVVEGTDLTDVSGYSADILHPGDAGMEEIGRNLARELDERIA</sequence>
<dbReference type="EMBL" id="CP058910">
    <property type="protein sequence ID" value="QLH76805.1"/>
    <property type="molecule type" value="Genomic_DNA"/>
</dbReference>
<feature type="domain" description="SGNH hydrolase-type esterase" evidence="1">
    <location>
        <begin position="160"/>
        <end position="323"/>
    </location>
</feature>
<keyword evidence="3" id="KW-1185">Reference proteome</keyword>
<dbReference type="GeneID" id="56077310"/>
<dbReference type="Proteomes" id="UP000509667">
    <property type="component" value="Chromosome"/>
</dbReference>
<dbReference type="Gene3D" id="3.40.50.1110">
    <property type="entry name" value="SGNH hydrolase"/>
    <property type="match status" value="1"/>
</dbReference>